<dbReference type="RefSeq" id="WP_267653827.1">
    <property type="nucleotide sequence ID" value="NZ_JAOVZR010000001.1"/>
</dbReference>
<feature type="transmembrane region" description="Helical" evidence="8">
    <location>
        <begin position="98"/>
        <end position="116"/>
    </location>
</feature>
<comment type="similarity">
    <text evidence="2 8">Belongs to the 4-toluene sulfonate uptake permease (TSUP) (TC 2.A.102) family.</text>
</comment>
<feature type="transmembrane region" description="Helical" evidence="8">
    <location>
        <begin position="44"/>
        <end position="62"/>
    </location>
</feature>
<evidence type="ECO:0000256" key="2">
    <source>
        <dbReference type="ARBA" id="ARBA00009142"/>
    </source>
</evidence>
<feature type="transmembrane region" description="Helical" evidence="8">
    <location>
        <begin position="232"/>
        <end position="250"/>
    </location>
</feature>
<proteinExistence type="inferred from homology"/>
<evidence type="ECO:0000256" key="7">
    <source>
        <dbReference type="ARBA" id="ARBA00023136"/>
    </source>
</evidence>
<accession>A0ABT3Z8Y7</accession>
<evidence type="ECO:0000313" key="9">
    <source>
        <dbReference type="EMBL" id="MCY0148254.1"/>
    </source>
</evidence>
<keyword evidence="3" id="KW-0813">Transport</keyword>
<keyword evidence="4 8" id="KW-1003">Cell membrane</keyword>
<keyword evidence="5 8" id="KW-0812">Transmembrane</keyword>
<evidence type="ECO:0000256" key="8">
    <source>
        <dbReference type="RuleBase" id="RU363041"/>
    </source>
</evidence>
<sequence length="259" mass="28019">MMTDPFFYATAIPAVLMVGLSKGGFGGAMALLGVPLMALTIPPVQAAAILLPILIVMDMVSLWSWRSHKDNKTLFIMLPGALAGIAIGWATAAWVTDPMIRLIVGVVALLFVARFVSTSMIARRSNSPPPVHGHRPLLGLFWGTLSGFTSFVSHAGGPPYQIYALPLKQDPKTYTGTSVRYFAIVNAVKLAPYFALGQFDTTNLSTSLALAPLAPVATLTGVFIVKRMRPEIFYPFMYLMVFLTSLKLIWDGVTRLLAG</sequence>
<reference evidence="9" key="1">
    <citation type="submission" date="2022-10" db="EMBL/GenBank/DDBJ databases">
        <title>Hoeflea sp. G2-23, isolated from marine algae.</title>
        <authorList>
            <person name="Kristyanto S."/>
            <person name="Kim J.M."/>
            <person name="Jeon C.O."/>
        </authorList>
    </citation>
    <scope>NUCLEOTIDE SEQUENCE</scope>
    <source>
        <strain evidence="9">G2-23</strain>
    </source>
</reference>
<organism evidence="9 10">
    <name type="scientific">Hoeflea algicola</name>
    <dbReference type="NCBI Taxonomy" id="2983763"/>
    <lineage>
        <taxon>Bacteria</taxon>
        <taxon>Pseudomonadati</taxon>
        <taxon>Pseudomonadota</taxon>
        <taxon>Alphaproteobacteria</taxon>
        <taxon>Hyphomicrobiales</taxon>
        <taxon>Rhizobiaceae</taxon>
        <taxon>Hoeflea</taxon>
    </lineage>
</organism>
<evidence type="ECO:0000313" key="10">
    <source>
        <dbReference type="Proteomes" id="UP001073227"/>
    </source>
</evidence>
<feature type="transmembrane region" description="Helical" evidence="8">
    <location>
        <begin position="204"/>
        <end position="225"/>
    </location>
</feature>
<feature type="transmembrane region" description="Helical" evidence="8">
    <location>
        <begin position="137"/>
        <end position="157"/>
    </location>
</feature>
<feature type="transmembrane region" description="Helical" evidence="8">
    <location>
        <begin position="7"/>
        <end position="32"/>
    </location>
</feature>
<dbReference type="InterPro" id="IPR052017">
    <property type="entry name" value="TSUP"/>
</dbReference>
<keyword evidence="6 8" id="KW-1133">Transmembrane helix</keyword>
<keyword evidence="10" id="KW-1185">Reference proteome</keyword>
<dbReference type="PANTHER" id="PTHR30269:SF37">
    <property type="entry name" value="MEMBRANE TRANSPORTER PROTEIN"/>
    <property type="match status" value="1"/>
</dbReference>
<evidence type="ECO:0000256" key="4">
    <source>
        <dbReference type="ARBA" id="ARBA00022475"/>
    </source>
</evidence>
<evidence type="ECO:0000256" key="5">
    <source>
        <dbReference type="ARBA" id="ARBA00022692"/>
    </source>
</evidence>
<evidence type="ECO:0000256" key="1">
    <source>
        <dbReference type="ARBA" id="ARBA00004651"/>
    </source>
</evidence>
<comment type="caution">
    <text evidence="9">The sequence shown here is derived from an EMBL/GenBank/DDBJ whole genome shotgun (WGS) entry which is preliminary data.</text>
</comment>
<comment type="subcellular location">
    <subcellularLocation>
        <location evidence="1 8">Cell membrane</location>
        <topology evidence="1 8">Multi-pass membrane protein</topology>
    </subcellularLocation>
</comment>
<dbReference type="Pfam" id="PF01925">
    <property type="entry name" value="TauE"/>
    <property type="match status" value="1"/>
</dbReference>
<dbReference type="PANTHER" id="PTHR30269">
    <property type="entry name" value="TRANSMEMBRANE PROTEIN YFCA"/>
    <property type="match status" value="1"/>
</dbReference>
<dbReference type="Proteomes" id="UP001073227">
    <property type="component" value="Unassembled WGS sequence"/>
</dbReference>
<feature type="transmembrane region" description="Helical" evidence="8">
    <location>
        <begin position="74"/>
        <end position="92"/>
    </location>
</feature>
<evidence type="ECO:0000256" key="3">
    <source>
        <dbReference type="ARBA" id="ARBA00022448"/>
    </source>
</evidence>
<name>A0ABT3Z8Y7_9HYPH</name>
<gene>
    <name evidence="9" type="ORF">OEG84_11160</name>
</gene>
<dbReference type="InterPro" id="IPR002781">
    <property type="entry name" value="TM_pro_TauE-like"/>
</dbReference>
<evidence type="ECO:0000256" key="6">
    <source>
        <dbReference type="ARBA" id="ARBA00022989"/>
    </source>
</evidence>
<keyword evidence="7 8" id="KW-0472">Membrane</keyword>
<protein>
    <recommendedName>
        <fullName evidence="8">Probable membrane transporter protein</fullName>
    </recommendedName>
</protein>
<dbReference type="EMBL" id="JAOVZR010000001">
    <property type="protein sequence ID" value="MCY0148254.1"/>
    <property type="molecule type" value="Genomic_DNA"/>
</dbReference>